<keyword evidence="4 6" id="KW-1133">Transmembrane helix</keyword>
<keyword evidence="5 6" id="KW-0472">Membrane</keyword>
<evidence type="ECO:0000256" key="6">
    <source>
        <dbReference type="RuleBase" id="RU363053"/>
    </source>
</evidence>
<name>A0ABD3QE45_9STRA</name>
<dbReference type="EMBL" id="JALLPJ020000227">
    <property type="protein sequence ID" value="KAL3798209.1"/>
    <property type="molecule type" value="Genomic_DNA"/>
</dbReference>
<dbReference type="InterPro" id="IPR007248">
    <property type="entry name" value="Mpv17_PMP22"/>
</dbReference>
<evidence type="ECO:0000256" key="3">
    <source>
        <dbReference type="ARBA" id="ARBA00022692"/>
    </source>
</evidence>
<feature type="transmembrane region" description="Helical" evidence="6">
    <location>
        <begin position="209"/>
        <end position="235"/>
    </location>
</feature>
<dbReference type="GO" id="GO:0016020">
    <property type="term" value="C:membrane"/>
    <property type="evidence" value="ECO:0007669"/>
    <property type="project" value="UniProtKB-SubCell"/>
</dbReference>
<organism evidence="8 9">
    <name type="scientific">Cyclotella atomus</name>
    <dbReference type="NCBI Taxonomy" id="382360"/>
    <lineage>
        <taxon>Eukaryota</taxon>
        <taxon>Sar</taxon>
        <taxon>Stramenopiles</taxon>
        <taxon>Ochrophyta</taxon>
        <taxon>Bacillariophyta</taxon>
        <taxon>Coscinodiscophyceae</taxon>
        <taxon>Thalassiosirophycidae</taxon>
        <taxon>Stephanodiscales</taxon>
        <taxon>Stephanodiscaceae</taxon>
        <taxon>Cyclotella</taxon>
    </lineage>
</organism>
<dbReference type="AlphaFoldDB" id="A0ABD3QE45"/>
<sequence length="305" mass="34518">MRSKQVGLRKLRYEDDLSYDQLELKSLVAAPSLSPVAVASSSSWLSSENSQVSHHQLEKAQITLRGGADDDDVELPSAESFDKEKTSHSDNNCLSKFAKWYMKQMETHELRTKCISAGILGLIGDVCAQEVGHYLTSTSTLEESSGILSRLDKRRMLAMFSDGALTTGPLLHFVYAWYESILPIPEIDDQTFKSPEEKRKAIKKRFTVALIHVLFDNFVMAILYVFLMMIITATLEGKYNSISHELRHDFVPAIKASWKASLMGLAPMQLMSFHFLPMELRVLAVNVQDVVWVTVMSYVTHRNRH</sequence>
<dbReference type="PANTHER" id="PTHR11266">
    <property type="entry name" value="PEROXISOMAL MEMBRANE PROTEIN 2, PXMP2 MPV17"/>
    <property type="match status" value="1"/>
</dbReference>
<feature type="region of interest" description="Disordered" evidence="7">
    <location>
        <begin position="68"/>
        <end position="90"/>
    </location>
</feature>
<reference evidence="8 9" key="1">
    <citation type="submission" date="2024-10" db="EMBL/GenBank/DDBJ databases">
        <title>Updated reference genomes for cyclostephanoid diatoms.</title>
        <authorList>
            <person name="Roberts W.R."/>
            <person name="Alverson A.J."/>
        </authorList>
    </citation>
    <scope>NUCLEOTIDE SEQUENCE [LARGE SCALE GENOMIC DNA]</scope>
    <source>
        <strain evidence="8 9">AJA010-31</strain>
    </source>
</reference>
<dbReference type="PANTHER" id="PTHR11266:SF80">
    <property type="entry name" value="PEROXISOMAL MEMBRANE PROTEIN 2"/>
    <property type="match status" value="1"/>
</dbReference>
<comment type="subcellular location">
    <subcellularLocation>
        <location evidence="1">Membrane</location>
        <topology evidence="1">Multi-pass membrane protein</topology>
    </subcellularLocation>
</comment>
<comment type="similarity">
    <text evidence="2 6">Belongs to the peroxisomal membrane protein PXMP2/4 family.</text>
</comment>
<evidence type="ECO:0000256" key="7">
    <source>
        <dbReference type="SAM" id="MobiDB-lite"/>
    </source>
</evidence>
<keyword evidence="3 6" id="KW-0812">Transmembrane</keyword>
<dbReference type="Pfam" id="PF04117">
    <property type="entry name" value="Mpv17_PMP22"/>
    <property type="match status" value="1"/>
</dbReference>
<comment type="caution">
    <text evidence="8">The sequence shown here is derived from an EMBL/GenBank/DDBJ whole genome shotgun (WGS) entry which is preliminary data.</text>
</comment>
<comment type="caution">
    <text evidence="6">Lacks conserved residue(s) required for the propagation of feature annotation.</text>
</comment>
<accession>A0ABD3QE45</accession>
<evidence type="ECO:0000313" key="8">
    <source>
        <dbReference type="EMBL" id="KAL3798209.1"/>
    </source>
</evidence>
<proteinExistence type="inferred from homology"/>
<evidence type="ECO:0000256" key="2">
    <source>
        <dbReference type="ARBA" id="ARBA00006824"/>
    </source>
</evidence>
<evidence type="ECO:0000256" key="1">
    <source>
        <dbReference type="ARBA" id="ARBA00004141"/>
    </source>
</evidence>
<protein>
    <submittedName>
        <fullName evidence="8">Uncharacterized protein</fullName>
    </submittedName>
</protein>
<evidence type="ECO:0000256" key="5">
    <source>
        <dbReference type="ARBA" id="ARBA00023136"/>
    </source>
</evidence>
<keyword evidence="9" id="KW-1185">Reference proteome</keyword>
<dbReference type="Proteomes" id="UP001530400">
    <property type="component" value="Unassembled WGS sequence"/>
</dbReference>
<gene>
    <name evidence="8" type="ORF">ACHAWO_003414</name>
</gene>
<evidence type="ECO:0000313" key="9">
    <source>
        <dbReference type="Proteomes" id="UP001530400"/>
    </source>
</evidence>
<evidence type="ECO:0000256" key="4">
    <source>
        <dbReference type="ARBA" id="ARBA00022989"/>
    </source>
</evidence>